<proteinExistence type="predicted"/>
<reference evidence="2 3" key="1">
    <citation type="submission" date="2020-07" db="EMBL/GenBank/DDBJ databases">
        <title>Description of Kordia aestuariivivens sp. nov., isolated from a tidal flat.</title>
        <authorList>
            <person name="Park S."/>
            <person name="Yoon J.-H."/>
        </authorList>
    </citation>
    <scope>NUCLEOTIDE SEQUENCE [LARGE SCALE GENOMIC DNA]</scope>
    <source>
        <strain evidence="2 3">YSTF-M3</strain>
    </source>
</reference>
<sequence length="514" mass="60376">MYKISSFLGRIFSGLKLNSEKEDHKNFEANFQAQSVNSESLTNIENSLDFLINNDTIIYSVIFGNSDPIILNSKKLDFQKFISDLEEEYIHQEEELIIIKVTIQKIEFSFYRSIYNLDLFVKNLKVLTTSEFLSVFTKAFSENDLIIFNVFELKESFNTSNIFFLSAENKFEKEPLKKRNSDILKLKTVCHYESNDNHSLSPNDFNFENVDLVEPQLFELFQFYSNLLSIIYLFDITSLKDSILTYKINGYKSFKGNLDLTKIKVDGLKYYFPIFEWVYNGGNLNDKIGLSRNIISLHFKDSKILELDDNTFQSIQSSYKVYEKDNIKQYVEIRNKISDQLLDFNNQAMKIVESFASGFQKSSLALISFYISTIVIRVLTKGDFINVFTLDAIILSTAFILGSIIYYCVSRWDMKTQRERFVKSYRNMKERYLDLLDENDIERILNGNIDYEDNLAYIDKKRKVYSRLWFSILIILFTASIILYLLYNTNEITNTVLYQKTCKLLFTIFNNLIN</sequence>
<keyword evidence="1" id="KW-0472">Membrane</keyword>
<keyword evidence="3" id="KW-1185">Reference proteome</keyword>
<feature type="transmembrane region" description="Helical" evidence="1">
    <location>
        <begin position="392"/>
        <end position="409"/>
    </location>
</feature>
<evidence type="ECO:0000256" key="1">
    <source>
        <dbReference type="SAM" id="Phobius"/>
    </source>
</evidence>
<dbReference type="Proteomes" id="UP000619238">
    <property type="component" value="Unassembled WGS sequence"/>
</dbReference>
<protein>
    <submittedName>
        <fullName evidence="2">Uncharacterized protein</fullName>
    </submittedName>
</protein>
<gene>
    <name evidence="2" type="ORF">H2O64_09085</name>
</gene>
<evidence type="ECO:0000313" key="3">
    <source>
        <dbReference type="Proteomes" id="UP000619238"/>
    </source>
</evidence>
<keyword evidence="1" id="KW-0812">Transmembrane</keyword>
<feature type="transmembrane region" description="Helical" evidence="1">
    <location>
        <begin position="468"/>
        <end position="487"/>
    </location>
</feature>
<accession>A0ABR7Q8Q4</accession>
<dbReference type="EMBL" id="JACGWS010000004">
    <property type="protein sequence ID" value="MBC8754823.1"/>
    <property type="molecule type" value="Genomic_DNA"/>
</dbReference>
<keyword evidence="1" id="KW-1133">Transmembrane helix</keyword>
<evidence type="ECO:0000313" key="2">
    <source>
        <dbReference type="EMBL" id="MBC8754823.1"/>
    </source>
</evidence>
<comment type="caution">
    <text evidence="2">The sequence shown here is derived from an EMBL/GenBank/DDBJ whole genome shotgun (WGS) entry which is preliminary data.</text>
</comment>
<dbReference type="RefSeq" id="WP_187561869.1">
    <property type="nucleotide sequence ID" value="NZ_JACGWS010000004.1"/>
</dbReference>
<name>A0ABR7Q8Q4_9FLAO</name>
<organism evidence="2 3">
    <name type="scientific">Kordia aestuariivivens</name>
    <dbReference type="NCBI Taxonomy" id="2759037"/>
    <lineage>
        <taxon>Bacteria</taxon>
        <taxon>Pseudomonadati</taxon>
        <taxon>Bacteroidota</taxon>
        <taxon>Flavobacteriia</taxon>
        <taxon>Flavobacteriales</taxon>
        <taxon>Flavobacteriaceae</taxon>
        <taxon>Kordia</taxon>
    </lineage>
</organism>